<keyword evidence="7" id="KW-1185">Reference proteome</keyword>
<dbReference type="SUPFAM" id="SSF53850">
    <property type="entry name" value="Periplasmic binding protein-like II"/>
    <property type="match status" value="1"/>
</dbReference>
<dbReference type="PANTHER" id="PTHR30537:SF74">
    <property type="entry name" value="HTH-TYPE TRANSCRIPTIONAL REGULATOR TRPI"/>
    <property type="match status" value="1"/>
</dbReference>
<dbReference type="EMBL" id="JFKA01000004">
    <property type="protein sequence ID" value="OSQ38330.1"/>
    <property type="molecule type" value="Genomic_DNA"/>
</dbReference>
<evidence type="ECO:0000313" key="7">
    <source>
        <dbReference type="Proteomes" id="UP000193391"/>
    </source>
</evidence>
<dbReference type="InterPro" id="IPR005119">
    <property type="entry name" value="LysR_subst-bd"/>
</dbReference>
<dbReference type="PANTHER" id="PTHR30537">
    <property type="entry name" value="HTH-TYPE TRANSCRIPTIONAL REGULATOR"/>
    <property type="match status" value="1"/>
</dbReference>
<dbReference type="AlphaFoldDB" id="A0A1Y2L2B0"/>
<reference evidence="6 7" key="1">
    <citation type="submission" date="2014-03" db="EMBL/GenBank/DDBJ databases">
        <title>The draft genome sequence of Thalassospira mesophila JCM 18969.</title>
        <authorList>
            <person name="Lai Q."/>
            <person name="Shao Z."/>
        </authorList>
    </citation>
    <scope>NUCLEOTIDE SEQUENCE [LARGE SCALE GENOMIC DNA]</scope>
    <source>
        <strain evidence="6 7">JCM 18969</strain>
    </source>
</reference>
<sequence>MPDVPPLKALHAFDSAIRLNSFSLAAEELNVTPGAIGQQIRKLEDWLGVLLFTRHVRRVEPTADGLAYAARIRPALAQITDASLALRHQYAQSVRVVMPPSFAAKWFSKRMSRFLIAHPGTELHVGSSSEVADFGRDPVDIAIRYFGGDAENLQSILLHRGQAALFCAPEYRDRIGLSQPADIVRATLLNDTLHAWWPEWLGTFAGLDNNQIKAIRKIDVDLTSVAIESAIYGQGILMAVPLLAQEDVLQGKLVPLFPDCVLAVPFGYYLVHPKNAELRGQVKLFRDWILNEAQDISI</sequence>
<comment type="similarity">
    <text evidence="1">Belongs to the LysR transcriptional regulatory family.</text>
</comment>
<dbReference type="Gene3D" id="1.10.10.10">
    <property type="entry name" value="Winged helix-like DNA-binding domain superfamily/Winged helix DNA-binding domain"/>
    <property type="match status" value="1"/>
</dbReference>
<evidence type="ECO:0000256" key="4">
    <source>
        <dbReference type="ARBA" id="ARBA00023163"/>
    </source>
</evidence>
<evidence type="ECO:0000259" key="5">
    <source>
        <dbReference type="PROSITE" id="PS50931"/>
    </source>
</evidence>
<dbReference type="InterPro" id="IPR000847">
    <property type="entry name" value="LysR_HTH_N"/>
</dbReference>
<gene>
    <name evidence="6" type="ORF">TMES_10675</name>
</gene>
<dbReference type="GO" id="GO:0003700">
    <property type="term" value="F:DNA-binding transcription factor activity"/>
    <property type="evidence" value="ECO:0007669"/>
    <property type="project" value="InterPro"/>
</dbReference>
<dbReference type="Proteomes" id="UP000193391">
    <property type="component" value="Unassembled WGS sequence"/>
</dbReference>
<dbReference type="PRINTS" id="PR00039">
    <property type="entry name" value="HTHLYSR"/>
</dbReference>
<dbReference type="Pfam" id="PF03466">
    <property type="entry name" value="LysR_substrate"/>
    <property type="match status" value="1"/>
</dbReference>
<dbReference type="InterPro" id="IPR058163">
    <property type="entry name" value="LysR-type_TF_proteobact-type"/>
</dbReference>
<evidence type="ECO:0000256" key="1">
    <source>
        <dbReference type="ARBA" id="ARBA00009437"/>
    </source>
</evidence>
<dbReference type="Pfam" id="PF00126">
    <property type="entry name" value="HTH_1"/>
    <property type="match status" value="1"/>
</dbReference>
<dbReference type="STRING" id="1293891.TMES_10675"/>
<proteinExistence type="inferred from homology"/>
<dbReference type="InterPro" id="IPR036388">
    <property type="entry name" value="WH-like_DNA-bd_sf"/>
</dbReference>
<dbReference type="RefSeq" id="WP_085582323.1">
    <property type="nucleotide sequence ID" value="NZ_JFKA01000004.1"/>
</dbReference>
<evidence type="ECO:0000256" key="2">
    <source>
        <dbReference type="ARBA" id="ARBA00023015"/>
    </source>
</evidence>
<keyword evidence="4" id="KW-0804">Transcription</keyword>
<dbReference type="PROSITE" id="PS50931">
    <property type="entry name" value="HTH_LYSR"/>
    <property type="match status" value="1"/>
</dbReference>
<feature type="domain" description="HTH lysR-type" evidence="5">
    <location>
        <begin position="5"/>
        <end position="62"/>
    </location>
</feature>
<protein>
    <submittedName>
        <fullName evidence="6">LysR family transcriptional regulator</fullName>
    </submittedName>
</protein>
<dbReference type="Gene3D" id="3.40.190.10">
    <property type="entry name" value="Periplasmic binding protein-like II"/>
    <property type="match status" value="2"/>
</dbReference>
<name>A0A1Y2L2B0_9PROT</name>
<keyword evidence="3" id="KW-0238">DNA-binding</keyword>
<evidence type="ECO:0000313" key="6">
    <source>
        <dbReference type="EMBL" id="OSQ38330.1"/>
    </source>
</evidence>
<dbReference type="SUPFAM" id="SSF46785">
    <property type="entry name" value="Winged helix' DNA-binding domain"/>
    <property type="match status" value="1"/>
</dbReference>
<dbReference type="InterPro" id="IPR036390">
    <property type="entry name" value="WH_DNA-bd_sf"/>
</dbReference>
<organism evidence="6 7">
    <name type="scientific">Thalassospira mesophila</name>
    <dbReference type="NCBI Taxonomy" id="1293891"/>
    <lineage>
        <taxon>Bacteria</taxon>
        <taxon>Pseudomonadati</taxon>
        <taxon>Pseudomonadota</taxon>
        <taxon>Alphaproteobacteria</taxon>
        <taxon>Rhodospirillales</taxon>
        <taxon>Thalassospiraceae</taxon>
        <taxon>Thalassospira</taxon>
    </lineage>
</organism>
<dbReference type="OrthoDB" id="9794694at2"/>
<evidence type="ECO:0000256" key="3">
    <source>
        <dbReference type="ARBA" id="ARBA00023125"/>
    </source>
</evidence>
<dbReference type="GO" id="GO:0043565">
    <property type="term" value="F:sequence-specific DNA binding"/>
    <property type="evidence" value="ECO:0007669"/>
    <property type="project" value="TreeGrafter"/>
</dbReference>
<dbReference type="CDD" id="cd08432">
    <property type="entry name" value="PBP2_GcdR_TrpI_HvrB_AmpR_like"/>
    <property type="match status" value="1"/>
</dbReference>
<keyword evidence="2" id="KW-0805">Transcription regulation</keyword>
<comment type="caution">
    <text evidence="6">The sequence shown here is derived from an EMBL/GenBank/DDBJ whole genome shotgun (WGS) entry which is preliminary data.</text>
</comment>
<dbReference type="GO" id="GO:0006351">
    <property type="term" value="P:DNA-templated transcription"/>
    <property type="evidence" value="ECO:0007669"/>
    <property type="project" value="TreeGrafter"/>
</dbReference>
<accession>A0A1Y2L2B0</accession>